<keyword evidence="2" id="KW-1185">Reference proteome</keyword>
<evidence type="ECO:0000313" key="2">
    <source>
        <dbReference type="Proteomes" id="UP000616151"/>
    </source>
</evidence>
<name>A0ACC5QYN7_9HYPH</name>
<accession>A0ACC5QYN7</accession>
<protein>
    <submittedName>
        <fullName evidence="1">Molecular chaperone DjiA</fullName>
    </submittedName>
</protein>
<proteinExistence type="predicted"/>
<comment type="caution">
    <text evidence="1">The sequence shown here is derived from an EMBL/GenBank/DDBJ whole genome shotgun (WGS) entry which is preliminary data.</text>
</comment>
<reference evidence="1" key="1">
    <citation type="submission" date="2021-01" db="EMBL/GenBank/DDBJ databases">
        <authorList>
            <person name="Sun Q."/>
        </authorList>
    </citation>
    <scope>NUCLEOTIDE SEQUENCE</scope>
    <source>
        <strain evidence="1">YIM B02566</strain>
    </source>
</reference>
<organism evidence="1 2">
    <name type="scientific">Taklimakanibacter albus</name>
    <dbReference type="NCBI Taxonomy" id="2800327"/>
    <lineage>
        <taxon>Bacteria</taxon>
        <taxon>Pseudomonadati</taxon>
        <taxon>Pseudomonadota</taxon>
        <taxon>Alphaproteobacteria</taxon>
        <taxon>Hyphomicrobiales</taxon>
        <taxon>Aestuariivirgaceae</taxon>
        <taxon>Taklimakanibacter</taxon>
    </lineage>
</organism>
<sequence>MSIWSRISQAITAIGDSVSAFLAKITAPRPSPEMSIAFTIGVIALGAKMAKADGVVTGDEIAAFKQVFRVPERELSGVARVFNLAKQDVAGYDAYARQLARLFATRPQVLEDVIDSLFHIAKADGAVHERELAYLESVAEIFGFSKRDFVRIKARHLAPTKDDPYVILGIEAFATDEEVRKHYRKLVRDNHPDKHIAAGVPAEMIEVATERLARINAAYEVVARERGL</sequence>
<evidence type="ECO:0000313" key="1">
    <source>
        <dbReference type="EMBL" id="MBK1865472.1"/>
    </source>
</evidence>
<dbReference type="Proteomes" id="UP000616151">
    <property type="component" value="Unassembled WGS sequence"/>
</dbReference>
<gene>
    <name evidence="1" type="ORF">JHL16_03850</name>
</gene>
<dbReference type="EMBL" id="JAENHL010000004">
    <property type="protein sequence ID" value="MBK1865472.1"/>
    <property type="molecule type" value="Genomic_DNA"/>
</dbReference>